<comment type="caution">
    <text evidence="2">The sequence shown here is derived from an EMBL/GenBank/DDBJ whole genome shotgun (WGS) entry which is preliminary data.</text>
</comment>
<sequence>MSRVRVHNFSISLDGFGTGEDQTFDEPFGHAGTRLLEWAFPTRTFTDMGFHGEQPGTAGVDEAFASRWNAGVGVEIMGRNKFAPKPGPWPDDQWQGWWGDEPPFHTPVVVLTHHPRPPLELSGGTTFHFLDAPPAEALAYARELAGDKDIRIGGGTSTVREFLSADLVDEMHIAVVPVLLGRGERLWDGLEGIEKRFDIESVTSPSGVVHLTFTRLAD</sequence>
<dbReference type="Proteomes" id="UP000444980">
    <property type="component" value="Unassembled WGS sequence"/>
</dbReference>
<keyword evidence="2" id="KW-0238">DNA-binding</keyword>
<evidence type="ECO:0000313" key="3">
    <source>
        <dbReference type="Proteomes" id="UP000444980"/>
    </source>
</evidence>
<dbReference type="RefSeq" id="WP_161928799.1">
    <property type="nucleotide sequence ID" value="NZ_BJOU01000019.1"/>
</dbReference>
<dbReference type="Pfam" id="PF01872">
    <property type="entry name" value="RibD_C"/>
    <property type="match status" value="1"/>
</dbReference>
<dbReference type="OrthoDB" id="2313602at2"/>
<feature type="domain" description="Bacterial bifunctional deaminase-reductase C-terminal" evidence="1">
    <location>
        <begin position="8"/>
        <end position="203"/>
    </location>
</feature>
<dbReference type="Gene3D" id="3.40.430.10">
    <property type="entry name" value="Dihydrofolate Reductase, subunit A"/>
    <property type="match status" value="1"/>
</dbReference>
<keyword evidence="3" id="KW-1185">Reference proteome</keyword>
<evidence type="ECO:0000259" key="1">
    <source>
        <dbReference type="Pfam" id="PF01872"/>
    </source>
</evidence>
<name>A0A7I9V2Y5_9ACTN</name>
<dbReference type="PANTHER" id="PTHR38011:SF12">
    <property type="entry name" value="BIFUNCTIONAL DEAMINASE-REDUCTASE DOMAIN PROTEIN"/>
    <property type="match status" value="1"/>
</dbReference>
<dbReference type="PANTHER" id="PTHR38011">
    <property type="entry name" value="DIHYDROFOLATE REDUCTASE FAMILY PROTEIN (AFU_ORTHOLOGUE AFUA_8G06820)"/>
    <property type="match status" value="1"/>
</dbReference>
<organism evidence="2 3">
    <name type="scientific">Gordonia crocea</name>
    <dbReference type="NCBI Taxonomy" id="589162"/>
    <lineage>
        <taxon>Bacteria</taxon>
        <taxon>Bacillati</taxon>
        <taxon>Actinomycetota</taxon>
        <taxon>Actinomycetes</taxon>
        <taxon>Mycobacteriales</taxon>
        <taxon>Gordoniaceae</taxon>
        <taxon>Gordonia</taxon>
    </lineage>
</organism>
<dbReference type="InterPro" id="IPR002734">
    <property type="entry name" value="RibDG_C"/>
</dbReference>
<dbReference type="EMBL" id="BJOU01000019">
    <property type="protein sequence ID" value="GED99541.1"/>
    <property type="molecule type" value="Genomic_DNA"/>
</dbReference>
<dbReference type="GO" id="GO:0008703">
    <property type="term" value="F:5-amino-6-(5-phosphoribosylamino)uracil reductase activity"/>
    <property type="evidence" value="ECO:0007669"/>
    <property type="project" value="InterPro"/>
</dbReference>
<accession>A0A7I9V2Y5</accession>
<dbReference type="GO" id="GO:0003677">
    <property type="term" value="F:DNA binding"/>
    <property type="evidence" value="ECO:0007669"/>
    <property type="project" value="UniProtKB-KW"/>
</dbReference>
<dbReference type="GO" id="GO:0009231">
    <property type="term" value="P:riboflavin biosynthetic process"/>
    <property type="evidence" value="ECO:0007669"/>
    <property type="project" value="InterPro"/>
</dbReference>
<dbReference type="SUPFAM" id="SSF53597">
    <property type="entry name" value="Dihydrofolate reductase-like"/>
    <property type="match status" value="1"/>
</dbReference>
<reference evidence="3" key="1">
    <citation type="submission" date="2019-06" db="EMBL/GenBank/DDBJ databases">
        <title>Gordonia isolated from sludge of a wastewater treatment plant.</title>
        <authorList>
            <person name="Tamura T."/>
            <person name="Aoyama K."/>
            <person name="Kang Y."/>
            <person name="Saito S."/>
            <person name="Akiyama N."/>
            <person name="Yazawa K."/>
            <person name="Gonoi T."/>
            <person name="Mikami Y."/>
        </authorList>
    </citation>
    <scope>NUCLEOTIDE SEQUENCE [LARGE SCALE GENOMIC DNA]</scope>
    <source>
        <strain evidence="3">NBRC 107697</strain>
    </source>
</reference>
<proteinExistence type="predicted"/>
<dbReference type="InterPro" id="IPR024072">
    <property type="entry name" value="DHFR-like_dom_sf"/>
</dbReference>
<dbReference type="InterPro" id="IPR050765">
    <property type="entry name" value="Riboflavin_Biosynth_HTPR"/>
</dbReference>
<evidence type="ECO:0000313" key="2">
    <source>
        <dbReference type="EMBL" id="GED99541.1"/>
    </source>
</evidence>
<dbReference type="AlphaFoldDB" id="A0A7I9V2Y5"/>
<protein>
    <submittedName>
        <fullName evidence="2">DNA-binding protein</fullName>
    </submittedName>
</protein>
<gene>
    <name evidence="2" type="ORF">nbrc107697_35800</name>
</gene>